<evidence type="ECO:0000313" key="2">
    <source>
        <dbReference type="EMBL" id="QQM62188.1"/>
    </source>
</evidence>
<gene>
    <name evidence="2" type="ORF">JH395_06555</name>
    <name evidence="1" type="ORF">LPJSA22_01921</name>
</gene>
<dbReference type="RefSeq" id="WP_024521673.1">
    <property type="nucleotide sequence ID" value="NZ_AP028145.1"/>
</dbReference>
<dbReference type="PANTHER" id="PTHR43460:SF1">
    <property type="entry name" value="METHYLTRANSFERASE TYPE 11 DOMAIN-CONTAINING PROTEIN"/>
    <property type="match status" value="1"/>
</dbReference>
<dbReference type="EMBL" id="CP066817">
    <property type="protein sequence ID" value="QQM62188.1"/>
    <property type="molecule type" value="Genomic_DNA"/>
</dbReference>
<dbReference type="Proteomes" id="UP000595466">
    <property type="component" value="Chromosome"/>
</dbReference>
<reference evidence="2 4" key="2">
    <citation type="submission" date="2020-12" db="EMBL/GenBank/DDBJ databases">
        <title>Whole genome sequencing of Lactobacillus plantarum PC518.</title>
        <authorList>
            <person name="Guo Q."/>
        </authorList>
    </citation>
    <scope>NUCLEOTIDE SEQUENCE [LARGE SCALE GENOMIC DNA]</scope>
    <source>
        <strain evidence="2 4">PC518</strain>
    </source>
</reference>
<dbReference type="InterPro" id="IPR052939">
    <property type="entry name" value="23S_rRNA_MeTrnsfrase_RlmA"/>
</dbReference>
<proteinExistence type="predicted"/>
<dbReference type="InterPro" id="IPR029063">
    <property type="entry name" value="SAM-dependent_MTases_sf"/>
</dbReference>
<dbReference type="SUPFAM" id="SSF53335">
    <property type="entry name" value="S-adenosyl-L-methionine-dependent methyltransferases"/>
    <property type="match status" value="1"/>
</dbReference>
<dbReference type="GO" id="GO:0008168">
    <property type="term" value="F:methyltransferase activity"/>
    <property type="evidence" value="ECO:0007669"/>
    <property type="project" value="UniProtKB-KW"/>
</dbReference>
<protein>
    <submittedName>
        <fullName evidence="2">SAM-dependent methyltransferase</fullName>
    </submittedName>
</protein>
<evidence type="ECO:0000313" key="3">
    <source>
        <dbReference type="Proteomes" id="UP000094892"/>
    </source>
</evidence>
<dbReference type="PATRIC" id="fig|1590.143.peg.356"/>
<evidence type="ECO:0000313" key="1">
    <source>
        <dbReference type="EMBL" id="ODO61941.1"/>
    </source>
</evidence>
<dbReference type="AlphaFoldDB" id="A0A1E3KUK4"/>
<accession>A0A1E3KUK4</accession>
<organism evidence="1 3">
    <name type="scientific">Lactiplantibacillus plantarum</name>
    <name type="common">Lactobacillus plantarum</name>
    <dbReference type="NCBI Taxonomy" id="1590"/>
    <lineage>
        <taxon>Bacteria</taxon>
        <taxon>Bacillati</taxon>
        <taxon>Bacillota</taxon>
        <taxon>Bacilli</taxon>
        <taxon>Lactobacillales</taxon>
        <taxon>Lactobacillaceae</taxon>
        <taxon>Lactiplantibacillus</taxon>
    </lineage>
</organism>
<dbReference type="Proteomes" id="UP000094892">
    <property type="component" value="Unassembled WGS sequence"/>
</dbReference>
<reference evidence="1 3" key="1">
    <citation type="submission" date="2016-08" db="EMBL/GenBank/DDBJ databases">
        <title>Genome sequencing of Lactobacillus plantarum JSA22, isolated from fermented soybean paste.</title>
        <authorList>
            <person name="Choi H.S."/>
        </authorList>
    </citation>
    <scope>NUCLEOTIDE SEQUENCE [LARGE SCALE GENOMIC DNA]</scope>
    <source>
        <strain evidence="1 3">JSA22</strain>
    </source>
</reference>
<evidence type="ECO:0000313" key="4">
    <source>
        <dbReference type="Proteomes" id="UP000595466"/>
    </source>
</evidence>
<dbReference type="GO" id="GO:0032259">
    <property type="term" value="P:methylation"/>
    <property type="evidence" value="ECO:0007669"/>
    <property type="project" value="UniProtKB-KW"/>
</dbReference>
<dbReference type="Gene3D" id="3.40.50.150">
    <property type="entry name" value="Vaccinia Virus protein VP39"/>
    <property type="match status" value="1"/>
</dbReference>
<sequence length="253" mass="28631">MTALERSWFEEAQQSMHGWDFSHLAGRWQTADLPWDYAALVREHLSADDRWLDIDTGGGELMGRFNHQPALTAVTEGWQPNIELLKQTVVKKGITLYPDAAEQLTAVPNSTFDIVTNSHGAMPVKRIAEVLKPGGRFVTQQVGATNNYALSRFFDEHYETAYPDNQLLTVMAQMQAAGFEILRAEQAYAALSFTDVGAIVYYATVIPWEFPHFDVARMLPKLHQLQSLLAINGRVTTFEDRFMIIARKLARRD</sequence>
<dbReference type="EMBL" id="MCOL01000001">
    <property type="protein sequence ID" value="ODO61941.1"/>
    <property type="molecule type" value="Genomic_DNA"/>
</dbReference>
<keyword evidence="2" id="KW-0489">Methyltransferase</keyword>
<name>A0A1E3KUK4_LACPN</name>
<dbReference type="PANTHER" id="PTHR43460">
    <property type="entry name" value="METHYLTRANSFERASE"/>
    <property type="match status" value="1"/>
</dbReference>
<keyword evidence="2" id="KW-0808">Transferase</keyword>